<reference evidence="1" key="1">
    <citation type="submission" date="2020-04" db="EMBL/GenBank/DDBJ databases">
        <authorList>
            <person name="Chiriac C."/>
            <person name="Salcher M."/>
            <person name="Ghai R."/>
            <person name="Kavagutti S V."/>
        </authorList>
    </citation>
    <scope>NUCLEOTIDE SEQUENCE</scope>
</reference>
<gene>
    <name evidence="1" type="ORF">UFOVP53_34</name>
</gene>
<evidence type="ECO:0000313" key="1">
    <source>
        <dbReference type="EMBL" id="CAB4124834.1"/>
    </source>
</evidence>
<proteinExistence type="predicted"/>
<protein>
    <submittedName>
        <fullName evidence="1">Uncharacterized protein</fullName>
    </submittedName>
</protein>
<sequence length="107" mass="12242">MTVIEEINELVNRMIESGIEIPGSVLMGIGKYNKMNEETQHHHRYMGSYQPKGATGYCVWTIKGQLYVKLNPEKPYDHLSIGTITLDDFLIEDILFNENPINIDSIN</sequence>
<dbReference type="EMBL" id="LR796189">
    <property type="protein sequence ID" value="CAB4124834.1"/>
    <property type="molecule type" value="Genomic_DNA"/>
</dbReference>
<name>A0A6J5KQV2_9CAUD</name>
<accession>A0A6J5KQV2</accession>
<organism evidence="1">
    <name type="scientific">uncultured Caudovirales phage</name>
    <dbReference type="NCBI Taxonomy" id="2100421"/>
    <lineage>
        <taxon>Viruses</taxon>
        <taxon>Duplodnaviria</taxon>
        <taxon>Heunggongvirae</taxon>
        <taxon>Uroviricota</taxon>
        <taxon>Caudoviricetes</taxon>
        <taxon>Peduoviridae</taxon>
        <taxon>Maltschvirus</taxon>
        <taxon>Maltschvirus maltsch</taxon>
    </lineage>
</organism>